<evidence type="ECO:0000313" key="2">
    <source>
        <dbReference type="EMBL" id="CAA9996992.1"/>
    </source>
</evidence>
<evidence type="ECO:0000313" key="3">
    <source>
        <dbReference type="Proteomes" id="UP000479000"/>
    </source>
</evidence>
<protein>
    <submittedName>
        <fullName evidence="2">Uncharacterized protein</fullName>
    </submittedName>
</protein>
<keyword evidence="1" id="KW-0812">Transmembrane</keyword>
<gene>
    <name evidence="2" type="ORF">NTEN_LOCUS3358</name>
</gene>
<proteinExistence type="predicted"/>
<dbReference type="Proteomes" id="UP000479000">
    <property type="component" value="Unassembled WGS sequence"/>
</dbReference>
<keyword evidence="3" id="KW-1185">Reference proteome</keyword>
<dbReference type="EMBL" id="CADCXU010005298">
    <property type="protein sequence ID" value="CAA9996992.1"/>
    <property type="molecule type" value="Genomic_DNA"/>
</dbReference>
<sequence length="213" mass="24339">MAIVMSSRSKIVVGVIILTFLLAAVLVVGSTAGWFHNSQQPMPAPHPLQHSYTKTFRFRFDSQLLMELVIDHLSATKYLQPFNSNILGINNTVNNTKIAILDNIAKKYRYFDYIESKGSIQPIFSILLTKIYSILLICSILFTKKKLIHKMHGERERDQNTSFSLSVSGVSQQVRELEMDSHMEFLNGGNFDRLIFLGRANVFHLLRNRFLST</sequence>
<keyword evidence="1" id="KW-0472">Membrane</keyword>
<name>A0A6H5G558_9HEMI</name>
<organism evidence="2 3">
    <name type="scientific">Nesidiocoris tenuis</name>
    <dbReference type="NCBI Taxonomy" id="355587"/>
    <lineage>
        <taxon>Eukaryota</taxon>
        <taxon>Metazoa</taxon>
        <taxon>Ecdysozoa</taxon>
        <taxon>Arthropoda</taxon>
        <taxon>Hexapoda</taxon>
        <taxon>Insecta</taxon>
        <taxon>Pterygota</taxon>
        <taxon>Neoptera</taxon>
        <taxon>Paraneoptera</taxon>
        <taxon>Hemiptera</taxon>
        <taxon>Heteroptera</taxon>
        <taxon>Panheteroptera</taxon>
        <taxon>Cimicomorpha</taxon>
        <taxon>Miridae</taxon>
        <taxon>Dicyphina</taxon>
        <taxon>Nesidiocoris</taxon>
    </lineage>
</organism>
<accession>A0A6H5G558</accession>
<feature type="transmembrane region" description="Helical" evidence="1">
    <location>
        <begin position="123"/>
        <end position="142"/>
    </location>
</feature>
<keyword evidence="1" id="KW-1133">Transmembrane helix</keyword>
<evidence type="ECO:0000256" key="1">
    <source>
        <dbReference type="SAM" id="Phobius"/>
    </source>
</evidence>
<feature type="transmembrane region" description="Helical" evidence="1">
    <location>
        <begin position="12"/>
        <end position="35"/>
    </location>
</feature>
<reference evidence="2 3" key="1">
    <citation type="submission" date="2020-02" db="EMBL/GenBank/DDBJ databases">
        <authorList>
            <person name="Ferguson B K."/>
        </authorList>
    </citation>
    <scope>NUCLEOTIDE SEQUENCE [LARGE SCALE GENOMIC DNA]</scope>
</reference>
<dbReference type="AlphaFoldDB" id="A0A6H5G558"/>
<dbReference type="OrthoDB" id="8049644at2759"/>